<name>A0A371NX94_9MICO</name>
<evidence type="ECO:0000256" key="2">
    <source>
        <dbReference type="SAM" id="Phobius"/>
    </source>
</evidence>
<sequence length="89" mass="9964">MYMSPELVATLSVGVTMVIGMFSGFAWMIQRSDRGDDRLEASINARIDKLDSRVDKLDNRIDALTQELTEVKITIARLEGPPPRLALSR</sequence>
<keyword evidence="2" id="KW-0472">Membrane</keyword>
<keyword evidence="2" id="KW-1133">Transmembrane helix</keyword>
<dbReference type="RefSeq" id="WP_116240737.1">
    <property type="nucleotide sequence ID" value="NZ_QUAB01000014.1"/>
</dbReference>
<keyword evidence="4" id="KW-1185">Reference proteome</keyword>
<dbReference type="EMBL" id="QUAB01000014">
    <property type="protein sequence ID" value="REJ07823.1"/>
    <property type="molecule type" value="Genomic_DNA"/>
</dbReference>
<dbReference type="Proteomes" id="UP000262172">
    <property type="component" value="Unassembled WGS sequence"/>
</dbReference>
<dbReference type="AlphaFoldDB" id="A0A371NX94"/>
<proteinExistence type="predicted"/>
<organism evidence="3 4">
    <name type="scientific">Microbacterium bovistercoris</name>
    <dbReference type="NCBI Taxonomy" id="2293570"/>
    <lineage>
        <taxon>Bacteria</taxon>
        <taxon>Bacillati</taxon>
        <taxon>Actinomycetota</taxon>
        <taxon>Actinomycetes</taxon>
        <taxon>Micrococcales</taxon>
        <taxon>Microbacteriaceae</taxon>
        <taxon>Microbacterium</taxon>
    </lineage>
</organism>
<dbReference type="OrthoDB" id="5073812at2"/>
<reference evidence="3 4" key="1">
    <citation type="submission" date="2018-08" db="EMBL/GenBank/DDBJ databases">
        <title>Isolation, diversity and antifungal activity of Actinobacteria from cow dung.</title>
        <authorList>
            <person name="Ling L."/>
        </authorList>
    </citation>
    <scope>NUCLEOTIDE SEQUENCE [LARGE SCALE GENOMIC DNA]</scope>
    <source>
        <strain evidence="3 4">NEAU-LLE</strain>
    </source>
</reference>
<accession>A0A371NX94</accession>
<dbReference type="Gene3D" id="1.20.1270.70">
    <property type="entry name" value="Designed single chain three-helix bundle"/>
    <property type="match status" value="1"/>
</dbReference>
<feature type="coiled-coil region" evidence="1">
    <location>
        <begin position="40"/>
        <end position="74"/>
    </location>
</feature>
<comment type="caution">
    <text evidence="3">The sequence shown here is derived from an EMBL/GenBank/DDBJ whole genome shotgun (WGS) entry which is preliminary data.</text>
</comment>
<evidence type="ECO:0000313" key="3">
    <source>
        <dbReference type="EMBL" id="REJ07823.1"/>
    </source>
</evidence>
<gene>
    <name evidence="3" type="ORF">DY023_02330</name>
</gene>
<protein>
    <submittedName>
        <fullName evidence="3">Response regulator</fullName>
    </submittedName>
</protein>
<evidence type="ECO:0000256" key="1">
    <source>
        <dbReference type="SAM" id="Coils"/>
    </source>
</evidence>
<keyword evidence="1" id="KW-0175">Coiled coil</keyword>
<feature type="transmembrane region" description="Helical" evidence="2">
    <location>
        <begin position="6"/>
        <end position="29"/>
    </location>
</feature>
<keyword evidence="2" id="KW-0812">Transmembrane</keyword>
<evidence type="ECO:0000313" key="4">
    <source>
        <dbReference type="Proteomes" id="UP000262172"/>
    </source>
</evidence>